<gene>
    <name evidence="1" type="ORF">TorRG33x02_149290</name>
</gene>
<name>A0A2P5EUQ1_TREOI</name>
<evidence type="ECO:0000313" key="1">
    <source>
        <dbReference type="EMBL" id="PON89258.1"/>
    </source>
</evidence>
<evidence type="ECO:0000313" key="2">
    <source>
        <dbReference type="Proteomes" id="UP000237000"/>
    </source>
</evidence>
<dbReference type="AlphaFoldDB" id="A0A2P5EUQ1"/>
<accession>A0A2P5EUQ1</accession>
<proteinExistence type="predicted"/>
<reference evidence="2" key="1">
    <citation type="submission" date="2016-06" db="EMBL/GenBank/DDBJ databases">
        <title>Parallel loss of symbiosis genes in relatives of nitrogen-fixing non-legume Parasponia.</title>
        <authorList>
            <person name="Van Velzen R."/>
            <person name="Holmer R."/>
            <person name="Bu F."/>
            <person name="Rutten L."/>
            <person name="Van Zeijl A."/>
            <person name="Liu W."/>
            <person name="Santuari L."/>
            <person name="Cao Q."/>
            <person name="Sharma T."/>
            <person name="Shen D."/>
            <person name="Roswanjaya Y."/>
            <person name="Wardhani T."/>
            <person name="Kalhor M.S."/>
            <person name="Jansen J."/>
            <person name="Van den Hoogen J."/>
            <person name="Gungor B."/>
            <person name="Hartog M."/>
            <person name="Hontelez J."/>
            <person name="Verver J."/>
            <person name="Yang W.-C."/>
            <person name="Schijlen E."/>
            <person name="Repin R."/>
            <person name="Schilthuizen M."/>
            <person name="Schranz E."/>
            <person name="Heidstra R."/>
            <person name="Miyata K."/>
            <person name="Fedorova E."/>
            <person name="Kohlen W."/>
            <person name="Bisseling T."/>
            <person name="Smit S."/>
            <person name="Geurts R."/>
        </authorList>
    </citation>
    <scope>NUCLEOTIDE SEQUENCE [LARGE SCALE GENOMIC DNA]</scope>
    <source>
        <strain evidence="2">cv. RG33-2</strain>
    </source>
</reference>
<sequence>MSSSHQLPTKSRLCLLPLIVPPNRLGTRMKPQLFAAKFGNFIDIHRRSTLLAVRSPPLECKTIGPSHRFHLNHSR</sequence>
<dbReference type="InParanoid" id="A0A2P5EUQ1"/>
<protein>
    <submittedName>
        <fullName evidence="1">Uncharacterized protein</fullName>
    </submittedName>
</protein>
<dbReference type="EMBL" id="JXTC01000096">
    <property type="protein sequence ID" value="PON89258.1"/>
    <property type="molecule type" value="Genomic_DNA"/>
</dbReference>
<comment type="caution">
    <text evidence="1">The sequence shown here is derived from an EMBL/GenBank/DDBJ whole genome shotgun (WGS) entry which is preliminary data.</text>
</comment>
<organism evidence="1 2">
    <name type="scientific">Trema orientale</name>
    <name type="common">Charcoal tree</name>
    <name type="synonym">Celtis orientalis</name>
    <dbReference type="NCBI Taxonomy" id="63057"/>
    <lineage>
        <taxon>Eukaryota</taxon>
        <taxon>Viridiplantae</taxon>
        <taxon>Streptophyta</taxon>
        <taxon>Embryophyta</taxon>
        <taxon>Tracheophyta</taxon>
        <taxon>Spermatophyta</taxon>
        <taxon>Magnoliopsida</taxon>
        <taxon>eudicotyledons</taxon>
        <taxon>Gunneridae</taxon>
        <taxon>Pentapetalae</taxon>
        <taxon>rosids</taxon>
        <taxon>fabids</taxon>
        <taxon>Rosales</taxon>
        <taxon>Cannabaceae</taxon>
        <taxon>Trema</taxon>
    </lineage>
</organism>
<keyword evidence="2" id="KW-1185">Reference proteome</keyword>
<feature type="non-terminal residue" evidence="1">
    <location>
        <position position="75"/>
    </location>
</feature>
<dbReference type="Proteomes" id="UP000237000">
    <property type="component" value="Unassembled WGS sequence"/>
</dbReference>